<dbReference type="InterPro" id="IPR012677">
    <property type="entry name" value="Nucleotide-bd_a/b_plait_sf"/>
</dbReference>
<dbReference type="AlphaFoldDB" id="A0AAD2HAW1"/>
<proteinExistence type="predicted"/>
<evidence type="ECO:0000313" key="1">
    <source>
        <dbReference type="EMBL" id="CAK5271950.1"/>
    </source>
</evidence>
<dbReference type="EMBL" id="CAVNYO010000180">
    <property type="protein sequence ID" value="CAK5271950.1"/>
    <property type="molecule type" value="Genomic_DNA"/>
</dbReference>
<evidence type="ECO:0008006" key="3">
    <source>
        <dbReference type="Google" id="ProtNLM"/>
    </source>
</evidence>
<keyword evidence="2" id="KW-1185">Reference proteome</keyword>
<gene>
    <name evidence="1" type="ORF">MYCIT1_LOCUS17396</name>
</gene>
<dbReference type="CDD" id="cd00590">
    <property type="entry name" value="RRM_SF"/>
    <property type="match status" value="2"/>
</dbReference>
<name>A0AAD2HAW1_9AGAR</name>
<dbReference type="GO" id="GO:0003676">
    <property type="term" value="F:nucleic acid binding"/>
    <property type="evidence" value="ECO:0007669"/>
    <property type="project" value="InterPro"/>
</dbReference>
<reference evidence="1" key="1">
    <citation type="submission" date="2023-11" db="EMBL/GenBank/DDBJ databases">
        <authorList>
            <person name="De Vega J J."/>
            <person name="De Vega J J."/>
        </authorList>
    </citation>
    <scope>NUCLEOTIDE SEQUENCE</scope>
</reference>
<comment type="caution">
    <text evidence="1">The sequence shown here is derived from an EMBL/GenBank/DDBJ whole genome shotgun (WGS) entry which is preliminary data.</text>
</comment>
<dbReference type="Gene3D" id="3.30.70.330">
    <property type="match status" value="1"/>
</dbReference>
<sequence length="288" mass="31846">MLTALRRTLLSVSARPSLRTASPSSSRLAAFFSTTPFRLDQNAGGARLHLRRGADASPTELEKIIKEAFGPFGQNFVKIVVSQSPDRPARAFVEFQNKADAEAALNSPALRETFAPVRRDAPMTQPSPRLHVSREAGSLGMTVAEERALFARFGPNTVSAPEGESYYFFVEYETQAAADAVLREPVLKGKFDVGYAKTRLEGPNLTLFVVMKEGPAVPMAGLRRQDVRESFAKFGGPRLRFVRTRKDAPLIFADFQNQVDADAALNSPEMKEKYVMEYSKTIRHIDSS</sequence>
<protein>
    <recommendedName>
        <fullName evidence="3">RRM domain-containing protein</fullName>
    </recommendedName>
</protein>
<organism evidence="1 2">
    <name type="scientific">Mycena citricolor</name>
    <dbReference type="NCBI Taxonomy" id="2018698"/>
    <lineage>
        <taxon>Eukaryota</taxon>
        <taxon>Fungi</taxon>
        <taxon>Dikarya</taxon>
        <taxon>Basidiomycota</taxon>
        <taxon>Agaricomycotina</taxon>
        <taxon>Agaricomycetes</taxon>
        <taxon>Agaricomycetidae</taxon>
        <taxon>Agaricales</taxon>
        <taxon>Marasmiineae</taxon>
        <taxon>Mycenaceae</taxon>
        <taxon>Mycena</taxon>
    </lineage>
</organism>
<dbReference type="InterPro" id="IPR035979">
    <property type="entry name" value="RBD_domain_sf"/>
</dbReference>
<dbReference type="Proteomes" id="UP001295794">
    <property type="component" value="Unassembled WGS sequence"/>
</dbReference>
<evidence type="ECO:0000313" key="2">
    <source>
        <dbReference type="Proteomes" id="UP001295794"/>
    </source>
</evidence>
<dbReference type="SUPFAM" id="SSF54928">
    <property type="entry name" value="RNA-binding domain, RBD"/>
    <property type="match status" value="1"/>
</dbReference>
<accession>A0AAD2HAW1</accession>